<reference evidence="1 2" key="1">
    <citation type="submission" date="2019-07" db="EMBL/GenBank/DDBJ databases">
        <title>Draft genome assembly of a fouling barnacle, Amphibalanus amphitrite (Darwin, 1854): The first reference genome for Thecostraca.</title>
        <authorList>
            <person name="Kim W."/>
        </authorList>
    </citation>
    <scope>NUCLEOTIDE SEQUENCE [LARGE SCALE GENOMIC DNA]</scope>
    <source>
        <strain evidence="1">SNU_AA5</strain>
        <tissue evidence="1">Soma without cirri and trophi</tissue>
    </source>
</reference>
<proteinExistence type="predicted"/>
<name>A0A6A4V643_AMPAM</name>
<sequence length="200" mass="21939">MPRVRLRAYPVPAHQINVSEVRELTQTEARTSRCDSLGDRGALFYSSFSACHPDGCDSGRSPAIGEGHRLHFLHNGTLGSAAAARRTWSGGGCRPESLSRHGRGPVAAVCQSPSPDTDVVRWRLPARVPLPTRTWSGGGCRPESLSRHGYAAADWWDRRRMTVGHVDEVPGRRVALWSGLKNDMVDVPLRLAVRVRKSGE</sequence>
<dbReference type="EMBL" id="VIIS01002214">
    <property type="protein sequence ID" value="KAF0287054.1"/>
    <property type="molecule type" value="Genomic_DNA"/>
</dbReference>
<dbReference type="Proteomes" id="UP000440578">
    <property type="component" value="Unassembled WGS sequence"/>
</dbReference>
<evidence type="ECO:0000313" key="2">
    <source>
        <dbReference type="Proteomes" id="UP000440578"/>
    </source>
</evidence>
<comment type="caution">
    <text evidence="1">The sequence shown here is derived from an EMBL/GenBank/DDBJ whole genome shotgun (WGS) entry which is preliminary data.</text>
</comment>
<dbReference type="AlphaFoldDB" id="A0A6A4V643"/>
<accession>A0A6A4V643</accession>
<gene>
    <name evidence="1" type="ORF">FJT64_014462</name>
</gene>
<keyword evidence="2" id="KW-1185">Reference proteome</keyword>
<organism evidence="1 2">
    <name type="scientific">Amphibalanus amphitrite</name>
    <name type="common">Striped barnacle</name>
    <name type="synonym">Balanus amphitrite</name>
    <dbReference type="NCBI Taxonomy" id="1232801"/>
    <lineage>
        <taxon>Eukaryota</taxon>
        <taxon>Metazoa</taxon>
        <taxon>Ecdysozoa</taxon>
        <taxon>Arthropoda</taxon>
        <taxon>Crustacea</taxon>
        <taxon>Multicrustacea</taxon>
        <taxon>Cirripedia</taxon>
        <taxon>Thoracica</taxon>
        <taxon>Thoracicalcarea</taxon>
        <taxon>Balanomorpha</taxon>
        <taxon>Balanoidea</taxon>
        <taxon>Balanidae</taxon>
        <taxon>Amphibalaninae</taxon>
        <taxon>Amphibalanus</taxon>
    </lineage>
</organism>
<protein>
    <submittedName>
        <fullName evidence="1">Uncharacterized protein</fullName>
    </submittedName>
</protein>
<evidence type="ECO:0000313" key="1">
    <source>
        <dbReference type="EMBL" id="KAF0287054.1"/>
    </source>
</evidence>